<dbReference type="SUPFAM" id="SSF49764">
    <property type="entry name" value="HSP20-like chaperones"/>
    <property type="match status" value="1"/>
</dbReference>
<dbReference type="Proteomes" id="UP000054018">
    <property type="component" value="Unassembled WGS sequence"/>
</dbReference>
<gene>
    <name evidence="5" type="ORF">PISMIDRAFT_675138</name>
</gene>
<dbReference type="InterPro" id="IPR002068">
    <property type="entry name" value="A-crystallin/Hsp20_dom"/>
</dbReference>
<evidence type="ECO:0000259" key="4">
    <source>
        <dbReference type="PROSITE" id="PS01031"/>
    </source>
</evidence>
<sequence length="172" mass="19160">MTVSTTSLIANKLSRIPSSQEERFRALDRDLARRYVMLLLHQARTSEARRLGQGELLYRPRVEICDSRTSSRITATIELPGVNVEDITLQVGTNSTLRISGERKRRISPAPGPDTKYPFQEIKYGKYERVLQLPEGTMMSTISAAVDNGLLVVSWPRLPPSATASVATSDRS</sequence>
<accession>A0A0C9ZD83</accession>
<evidence type="ECO:0000256" key="3">
    <source>
        <dbReference type="RuleBase" id="RU003616"/>
    </source>
</evidence>
<dbReference type="STRING" id="765257.A0A0C9ZD83"/>
<protein>
    <recommendedName>
        <fullName evidence="4">SHSP domain-containing protein</fullName>
    </recommendedName>
</protein>
<dbReference type="HOGENOM" id="CLU_046737_7_1_1"/>
<name>A0A0C9ZD83_9AGAM</name>
<dbReference type="AlphaFoldDB" id="A0A0C9ZD83"/>
<comment type="similarity">
    <text evidence="2 3">Belongs to the small heat shock protein (HSP20) family.</text>
</comment>
<proteinExistence type="inferred from homology"/>
<dbReference type="EMBL" id="KN833697">
    <property type="protein sequence ID" value="KIK27266.1"/>
    <property type="molecule type" value="Genomic_DNA"/>
</dbReference>
<reference evidence="6" key="2">
    <citation type="submission" date="2015-01" db="EMBL/GenBank/DDBJ databases">
        <title>Evolutionary Origins and Diversification of the Mycorrhizal Mutualists.</title>
        <authorList>
            <consortium name="DOE Joint Genome Institute"/>
            <consortium name="Mycorrhizal Genomics Consortium"/>
            <person name="Kohler A."/>
            <person name="Kuo A."/>
            <person name="Nagy L.G."/>
            <person name="Floudas D."/>
            <person name="Copeland A."/>
            <person name="Barry K.W."/>
            <person name="Cichocki N."/>
            <person name="Veneault-Fourrey C."/>
            <person name="LaButti K."/>
            <person name="Lindquist E.A."/>
            <person name="Lipzen A."/>
            <person name="Lundell T."/>
            <person name="Morin E."/>
            <person name="Murat C."/>
            <person name="Riley R."/>
            <person name="Ohm R."/>
            <person name="Sun H."/>
            <person name="Tunlid A."/>
            <person name="Henrissat B."/>
            <person name="Grigoriev I.V."/>
            <person name="Hibbett D.S."/>
            <person name="Martin F."/>
        </authorList>
    </citation>
    <scope>NUCLEOTIDE SEQUENCE [LARGE SCALE GENOMIC DNA]</scope>
    <source>
        <strain evidence="6">441</strain>
    </source>
</reference>
<dbReference type="PROSITE" id="PS01031">
    <property type="entry name" value="SHSP"/>
    <property type="match status" value="1"/>
</dbReference>
<keyword evidence="1" id="KW-0346">Stress response</keyword>
<dbReference type="Gene3D" id="2.60.40.790">
    <property type="match status" value="1"/>
</dbReference>
<dbReference type="InterPro" id="IPR008978">
    <property type="entry name" value="HSP20-like_chaperone"/>
</dbReference>
<dbReference type="InterPro" id="IPR031107">
    <property type="entry name" value="Small_HSP"/>
</dbReference>
<evidence type="ECO:0000256" key="1">
    <source>
        <dbReference type="ARBA" id="ARBA00023016"/>
    </source>
</evidence>
<reference evidence="5 6" key="1">
    <citation type="submission" date="2014-04" db="EMBL/GenBank/DDBJ databases">
        <authorList>
            <consortium name="DOE Joint Genome Institute"/>
            <person name="Kuo A."/>
            <person name="Kohler A."/>
            <person name="Costa M.D."/>
            <person name="Nagy L.G."/>
            <person name="Floudas D."/>
            <person name="Copeland A."/>
            <person name="Barry K.W."/>
            <person name="Cichocki N."/>
            <person name="Veneault-Fourrey C."/>
            <person name="LaButti K."/>
            <person name="Lindquist E.A."/>
            <person name="Lipzen A."/>
            <person name="Lundell T."/>
            <person name="Morin E."/>
            <person name="Murat C."/>
            <person name="Sun H."/>
            <person name="Tunlid A."/>
            <person name="Henrissat B."/>
            <person name="Grigoriev I.V."/>
            <person name="Hibbett D.S."/>
            <person name="Martin F."/>
            <person name="Nordberg H.P."/>
            <person name="Cantor M.N."/>
            <person name="Hua S.X."/>
        </authorList>
    </citation>
    <scope>NUCLEOTIDE SEQUENCE [LARGE SCALE GENOMIC DNA]</scope>
    <source>
        <strain evidence="5 6">441</strain>
    </source>
</reference>
<keyword evidence="6" id="KW-1185">Reference proteome</keyword>
<dbReference type="OrthoDB" id="1431247at2759"/>
<dbReference type="Pfam" id="PF00011">
    <property type="entry name" value="HSP20"/>
    <property type="match status" value="1"/>
</dbReference>
<feature type="domain" description="SHSP" evidence="4">
    <location>
        <begin position="53"/>
        <end position="172"/>
    </location>
</feature>
<evidence type="ECO:0000256" key="2">
    <source>
        <dbReference type="PROSITE-ProRule" id="PRU00285"/>
    </source>
</evidence>
<dbReference type="CDD" id="cd06464">
    <property type="entry name" value="ACD_sHsps-like"/>
    <property type="match status" value="1"/>
</dbReference>
<evidence type="ECO:0000313" key="6">
    <source>
        <dbReference type="Proteomes" id="UP000054018"/>
    </source>
</evidence>
<dbReference type="PANTHER" id="PTHR11527">
    <property type="entry name" value="HEAT-SHOCK PROTEIN 20 FAMILY MEMBER"/>
    <property type="match status" value="1"/>
</dbReference>
<organism evidence="5 6">
    <name type="scientific">Pisolithus microcarpus 441</name>
    <dbReference type="NCBI Taxonomy" id="765257"/>
    <lineage>
        <taxon>Eukaryota</taxon>
        <taxon>Fungi</taxon>
        <taxon>Dikarya</taxon>
        <taxon>Basidiomycota</taxon>
        <taxon>Agaricomycotina</taxon>
        <taxon>Agaricomycetes</taxon>
        <taxon>Agaricomycetidae</taxon>
        <taxon>Boletales</taxon>
        <taxon>Sclerodermatineae</taxon>
        <taxon>Pisolithaceae</taxon>
        <taxon>Pisolithus</taxon>
    </lineage>
</organism>
<evidence type="ECO:0000313" key="5">
    <source>
        <dbReference type="EMBL" id="KIK27266.1"/>
    </source>
</evidence>